<evidence type="ECO:0000313" key="1">
    <source>
        <dbReference type="EMBL" id="KAJ8011587.1"/>
    </source>
</evidence>
<accession>A0ACC2H6U6</accession>
<reference evidence="1" key="1">
    <citation type="submission" date="2021-05" db="EMBL/GenBank/DDBJ databases">
        <authorList>
            <person name="Pan Q."/>
            <person name="Jouanno E."/>
            <person name="Zahm M."/>
            <person name="Klopp C."/>
            <person name="Cabau C."/>
            <person name="Louis A."/>
            <person name="Berthelot C."/>
            <person name="Parey E."/>
            <person name="Roest Crollius H."/>
            <person name="Montfort J."/>
            <person name="Robinson-Rechavi M."/>
            <person name="Bouchez O."/>
            <person name="Lampietro C."/>
            <person name="Lopez Roques C."/>
            <person name="Donnadieu C."/>
            <person name="Postlethwait J."/>
            <person name="Bobe J."/>
            <person name="Dillon D."/>
            <person name="Chandos A."/>
            <person name="von Hippel F."/>
            <person name="Guiguen Y."/>
        </authorList>
    </citation>
    <scope>NUCLEOTIDE SEQUENCE</scope>
    <source>
        <strain evidence="1">YG-Jan2019</strain>
    </source>
</reference>
<proteinExistence type="predicted"/>
<organism evidence="1 2">
    <name type="scientific">Dallia pectoralis</name>
    <name type="common">Alaska blackfish</name>
    <dbReference type="NCBI Taxonomy" id="75939"/>
    <lineage>
        <taxon>Eukaryota</taxon>
        <taxon>Metazoa</taxon>
        <taxon>Chordata</taxon>
        <taxon>Craniata</taxon>
        <taxon>Vertebrata</taxon>
        <taxon>Euteleostomi</taxon>
        <taxon>Actinopterygii</taxon>
        <taxon>Neopterygii</taxon>
        <taxon>Teleostei</taxon>
        <taxon>Protacanthopterygii</taxon>
        <taxon>Esociformes</taxon>
        <taxon>Umbridae</taxon>
        <taxon>Dallia</taxon>
    </lineage>
</organism>
<comment type="caution">
    <text evidence="1">The sequence shown here is derived from an EMBL/GenBank/DDBJ whole genome shotgun (WGS) entry which is preliminary data.</text>
</comment>
<dbReference type="Proteomes" id="UP001157502">
    <property type="component" value="Chromosome 5"/>
</dbReference>
<sequence>MVSLSQTSMAGEPKHSNQLEQFILLAKTAKGPALITIINQLLEAPGVYVFGEFLELPCIQELFKGPNEGYSQVLNMFAYGTYQDYKVFRDTLPPLTETQKNKLRHLTIVNLAANVQVIPYSLLLRDLEVDSVRQLEDLVIEAVYANVIRCKLDQCKQQLEVDACIGRDVRSEGMCHIASVLALWCSGCESVSASIEQEVGRVSQCREKHLQSLHQLETEVGNITRMVLTSTSSQEMDPLGVGEQEGEGTVARAERRHTSLPIISKAKTFTNQRH</sequence>
<dbReference type="EMBL" id="CM055732">
    <property type="protein sequence ID" value="KAJ8011587.1"/>
    <property type="molecule type" value="Genomic_DNA"/>
</dbReference>
<keyword evidence="2" id="KW-1185">Reference proteome</keyword>
<name>A0ACC2H6U6_DALPE</name>
<evidence type="ECO:0000313" key="2">
    <source>
        <dbReference type="Proteomes" id="UP001157502"/>
    </source>
</evidence>
<protein>
    <submittedName>
        <fullName evidence="1">Uncharacterized protein</fullName>
    </submittedName>
</protein>
<gene>
    <name evidence="1" type="ORF">DPEC_G00059800</name>
</gene>